<evidence type="ECO:0000256" key="3">
    <source>
        <dbReference type="ARBA" id="ARBA00022801"/>
    </source>
</evidence>
<dbReference type="GO" id="GO:0000034">
    <property type="term" value="F:adenine deaminase activity"/>
    <property type="evidence" value="ECO:0007669"/>
    <property type="project" value="UniProtKB-UniRule"/>
</dbReference>
<evidence type="ECO:0000256" key="5">
    <source>
        <dbReference type="ARBA" id="ARBA00047720"/>
    </source>
</evidence>
<evidence type="ECO:0000256" key="2">
    <source>
        <dbReference type="ARBA" id="ARBA00012782"/>
    </source>
</evidence>
<name>A0A125W8A6_ENTFL</name>
<dbReference type="AlphaFoldDB" id="A0A125W8A6"/>
<proteinExistence type="inferred from homology"/>
<comment type="caution">
    <text evidence="9">The sequence shown here is derived from an EMBL/GenBank/DDBJ whole genome shotgun (WGS) entry which is preliminary data.</text>
</comment>
<dbReference type="Pfam" id="PF13382">
    <property type="entry name" value="Adenine_deam_C"/>
    <property type="match status" value="1"/>
</dbReference>
<evidence type="ECO:0000256" key="1">
    <source>
        <dbReference type="ARBA" id="ARBA00006773"/>
    </source>
</evidence>
<dbReference type="CDD" id="cd01295">
    <property type="entry name" value="AdeC"/>
    <property type="match status" value="1"/>
</dbReference>
<dbReference type="EMBL" id="AEBR01000024">
    <property type="protein sequence ID" value="EFM83523.1"/>
    <property type="molecule type" value="Genomic_DNA"/>
</dbReference>
<dbReference type="Proteomes" id="UP000004846">
    <property type="component" value="Unassembled WGS sequence"/>
</dbReference>
<dbReference type="InterPro" id="IPR006680">
    <property type="entry name" value="Amidohydro-rel"/>
</dbReference>
<dbReference type="InterPro" id="IPR026912">
    <property type="entry name" value="Adenine_deam_C"/>
</dbReference>
<feature type="domain" description="Adenine deaminase C-terminal" evidence="8">
    <location>
        <begin position="410"/>
        <end position="575"/>
    </location>
</feature>
<comment type="cofactor">
    <cofactor evidence="6">
        <name>Mn(2+)</name>
        <dbReference type="ChEBI" id="CHEBI:29035"/>
    </cofactor>
</comment>
<evidence type="ECO:0000313" key="9">
    <source>
        <dbReference type="EMBL" id="EFM83523.1"/>
    </source>
</evidence>
<dbReference type="HOGENOM" id="CLU_027935_0_0_9"/>
<dbReference type="Gene3D" id="2.30.40.10">
    <property type="entry name" value="Urease, subunit C, domain 1"/>
    <property type="match status" value="1"/>
</dbReference>
<dbReference type="InterPro" id="IPR011059">
    <property type="entry name" value="Metal-dep_hydrolase_composite"/>
</dbReference>
<dbReference type="Gene3D" id="3.20.20.140">
    <property type="entry name" value="Metal-dependent hydrolases"/>
    <property type="match status" value="1"/>
</dbReference>
<dbReference type="InterPro" id="IPR006679">
    <property type="entry name" value="Adenine_deam"/>
</dbReference>
<comment type="catalytic activity">
    <reaction evidence="5 6">
        <text>adenine + H2O + H(+) = hypoxanthine + NH4(+)</text>
        <dbReference type="Rhea" id="RHEA:23688"/>
        <dbReference type="ChEBI" id="CHEBI:15377"/>
        <dbReference type="ChEBI" id="CHEBI:15378"/>
        <dbReference type="ChEBI" id="CHEBI:16708"/>
        <dbReference type="ChEBI" id="CHEBI:17368"/>
        <dbReference type="ChEBI" id="CHEBI:28938"/>
        <dbReference type="EC" id="3.5.4.2"/>
    </reaction>
</comment>
<keyword evidence="3 6" id="KW-0378">Hydrolase</keyword>
<dbReference type="EC" id="3.5.4.2" evidence="2 6"/>
<dbReference type="Pfam" id="PF01979">
    <property type="entry name" value="Amidohydro_1"/>
    <property type="match status" value="1"/>
</dbReference>
<feature type="domain" description="Amidohydrolase-related" evidence="7">
    <location>
        <begin position="71"/>
        <end position="353"/>
    </location>
</feature>
<protein>
    <recommendedName>
        <fullName evidence="2 6">Adenine deaminase</fullName>
        <shortName evidence="6">Adenase</shortName>
        <shortName evidence="6">Adenine aminase</shortName>
        <ecNumber evidence="2 6">3.5.4.2</ecNumber>
    </recommendedName>
</protein>
<evidence type="ECO:0000259" key="7">
    <source>
        <dbReference type="Pfam" id="PF01979"/>
    </source>
</evidence>
<dbReference type="InterPro" id="IPR032466">
    <property type="entry name" value="Metal_Hydrolase"/>
</dbReference>
<keyword evidence="4 6" id="KW-0464">Manganese</keyword>
<organism evidence="9 10">
    <name type="scientific">Enterococcus faecalis TX4248</name>
    <dbReference type="NCBI Taxonomy" id="749495"/>
    <lineage>
        <taxon>Bacteria</taxon>
        <taxon>Bacillati</taxon>
        <taxon>Bacillota</taxon>
        <taxon>Bacilli</taxon>
        <taxon>Lactobacillales</taxon>
        <taxon>Enterococcaceae</taxon>
        <taxon>Enterococcus</taxon>
    </lineage>
</organism>
<reference evidence="9 10" key="1">
    <citation type="submission" date="2010-07" db="EMBL/GenBank/DDBJ databases">
        <authorList>
            <person name="Sid Ahmed O."/>
        </authorList>
    </citation>
    <scope>NUCLEOTIDE SEQUENCE [LARGE SCALE GENOMIC DNA]</scope>
    <source>
        <strain evidence="9 10">TX4248</strain>
    </source>
</reference>
<comment type="similarity">
    <text evidence="1 6">Belongs to the metallo-dependent hydrolases superfamily. Adenine deaminase family.</text>
</comment>
<dbReference type="PANTHER" id="PTHR11113">
    <property type="entry name" value="N-ACETYLGLUCOSAMINE-6-PHOSPHATE DEACETYLASE"/>
    <property type="match status" value="1"/>
</dbReference>
<evidence type="ECO:0000313" key="10">
    <source>
        <dbReference type="Proteomes" id="UP000004846"/>
    </source>
</evidence>
<gene>
    <name evidence="6" type="primary">ade</name>
    <name evidence="9" type="ORF">HMPREF9498_00797</name>
</gene>
<accession>A0A125W8A6</accession>
<evidence type="ECO:0000256" key="4">
    <source>
        <dbReference type="ARBA" id="ARBA00023211"/>
    </source>
</evidence>
<evidence type="ECO:0000256" key="6">
    <source>
        <dbReference type="HAMAP-Rule" id="MF_01518"/>
    </source>
</evidence>
<dbReference type="HAMAP" id="MF_01518">
    <property type="entry name" value="Adenine_deamin"/>
    <property type="match status" value="1"/>
</dbReference>
<dbReference type="SUPFAM" id="SSF51556">
    <property type="entry name" value="Metallo-dependent hydrolases"/>
    <property type="match status" value="1"/>
</dbReference>
<dbReference type="GO" id="GO:0006146">
    <property type="term" value="P:adenine catabolic process"/>
    <property type="evidence" value="ECO:0007669"/>
    <property type="project" value="InterPro"/>
</dbReference>
<dbReference type="RefSeq" id="WP_002399327.1">
    <property type="nucleotide sequence ID" value="NZ_GL454430.1"/>
</dbReference>
<dbReference type="SUPFAM" id="SSF51338">
    <property type="entry name" value="Composite domain of metallo-dependent hydrolases"/>
    <property type="match status" value="1"/>
</dbReference>
<dbReference type="PANTHER" id="PTHR11113:SF2">
    <property type="entry name" value="ADENINE DEAMINASE"/>
    <property type="match status" value="1"/>
</dbReference>
<evidence type="ECO:0000259" key="8">
    <source>
        <dbReference type="Pfam" id="PF13382"/>
    </source>
</evidence>
<sequence length="594" mass="66691">MESDDESIVLEKRDKMNVDVLLKNVWLYQTVTQTFVQRNVAIKNDKFYYIYEEENVNLQPQKTINAENQWMIPGLIDAHMHIESSMTTPTIFSKAVVRYGVTTVIADAHEMANVFGLEGLKAFMAAETELDIFHAIPSSVPSTTPELETTGGIIGLAEVAELLKEPKVICLGEAMNFKGISYEPDSLIRQIIDLCQKQRPTMPLEGHCPKIEDQELADFLYSGITSDHTHQFPKTLKEKIEAGVFIQFQNKSITPENIQVIVDNNFYNYASIITDDVMADDLLKGHLNENVKKAVQAGLPIEKAIYMATYTPAKRMGLHDRGEIAPGKKADFLLLNDLESFDINTVYKSGKVVFEKGEPFHYPEKIEEFPATYQQTIQCKRLTEEDLLLKVATTKETVRCNVIQKQEIGTFTERITKEIPVENGLLQWQKANCALLIVMERYGKNGNISFSLMDQPLSEKGAIATTWAHDHHNLMVMGNTIEDILLAQNELLAMQGGYLVASDQQVMATCPLPIGGILSQAPIEQLGASLQKVRQAMQALGYQNMNEIMSFSTLSLPVSPAIKVTDFGMMDTKSQRFYPLVFPEDGVLLHENTH</sequence>